<keyword evidence="3" id="KW-1185">Reference proteome</keyword>
<name>A0ABT2FJT7_9GAMM</name>
<sequence>MKKLTVASIAMLAALGSASVVADSLQSNIESLQLPLTLDTGVLTRAQYTPKGVEYFITTSVKQKELTENTTASACANLAPEALAKGVTYNYFNQAGYLVAKVNVASDTCGK</sequence>
<dbReference type="Proteomes" id="UP001201549">
    <property type="component" value="Unassembled WGS sequence"/>
</dbReference>
<comment type="caution">
    <text evidence="2">The sequence shown here is derived from an EMBL/GenBank/DDBJ whole genome shotgun (WGS) entry which is preliminary data.</text>
</comment>
<evidence type="ECO:0000256" key="1">
    <source>
        <dbReference type="SAM" id="SignalP"/>
    </source>
</evidence>
<proteinExistence type="predicted"/>
<evidence type="ECO:0000313" key="2">
    <source>
        <dbReference type="EMBL" id="MCS4556599.1"/>
    </source>
</evidence>
<protein>
    <submittedName>
        <fullName evidence="2">Uncharacterized protein</fullName>
    </submittedName>
</protein>
<accession>A0ABT2FJT7</accession>
<feature type="chain" id="PRO_5047293728" evidence="1">
    <location>
        <begin position="23"/>
        <end position="111"/>
    </location>
</feature>
<gene>
    <name evidence="2" type="ORF">L9G74_09125</name>
</gene>
<dbReference type="RefSeq" id="WP_238896003.1">
    <property type="nucleotide sequence ID" value="NZ_JAKOGG010000005.1"/>
</dbReference>
<keyword evidence="1" id="KW-0732">Signal</keyword>
<dbReference type="EMBL" id="JAKOGG010000005">
    <property type="protein sequence ID" value="MCS4556599.1"/>
    <property type="molecule type" value="Genomic_DNA"/>
</dbReference>
<feature type="signal peptide" evidence="1">
    <location>
        <begin position="1"/>
        <end position="22"/>
    </location>
</feature>
<reference evidence="3" key="1">
    <citation type="submission" date="2023-07" db="EMBL/GenBank/DDBJ databases">
        <title>Shewanella mangrovi sp. nov., an acetaldehyde- degrading bacterium isolated from mangrove sediment.</title>
        <authorList>
            <person name="Liu Y."/>
        </authorList>
    </citation>
    <scope>NUCLEOTIDE SEQUENCE [LARGE SCALE GENOMIC DNA]</scope>
    <source>
        <strain evidence="3">C32</strain>
    </source>
</reference>
<evidence type="ECO:0000313" key="3">
    <source>
        <dbReference type="Proteomes" id="UP001201549"/>
    </source>
</evidence>
<organism evidence="2 3">
    <name type="scientific">Shewanella electrica</name>
    <dbReference type="NCBI Taxonomy" id="515560"/>
    <lineage>
        <taxon>Bacteria</taxon>
        <taxon>Pseudomonadati</taxon>
        <taxon>Pseudomonadota</taxon>
        <taxon>Gammaproteobacteria</taxon>
        <taxon>Alteromonadales</taxon>
        <taxon>Shewanellaceae</taxon>
        <taxon>Shewanella</taxon>
    </lineage>
</organism>